<dbReference type="InterPro" id="IPR027392">
    <property type="entry name" value="TF_Znf"/>
</dbReference>
<dbReference type="AlphaFoldDB" id="A0A7V4LCA0"/>
<feature type="domain" description="Transcription factor zinc-finger" evidence="2">
    <location>
        <begin position="19"/>
        <end position="58"/>
    </location>
</feature>
<evidence type="ECO:0000259" key="2">
    <source>
        <dbReference type="Pfam" id="PF13453"/>
    </source>
</evidence>
<feature type="compositionally biased region" description="Basic and acidic residues" evidence="1">
    <location>
        <begin position="76"/>
        <end position="100"/>
    </location>
</feature>
<reference evidence="3" key="1">
    <citation type="journal article" date="2020" name="mSystems">
        <title>Genome- and Community-Level Interaction Insights into Carbon Utilization and Element Cycling Functions of Hydrothermarchaeota in Hydrothermal Sediment.</title>
        <authorList>
            <person name="Zhou Z."/>
            <person name="Liu Y."/>
            <person name="Xu W."/>
            <person name="Pan J."/>
            <person name="Luo Z.H."/>
            <person name="Li M."/>
        </authorList>
    </citation>
    <scope>NUCLEOTIDE SEQUENCE [LARGE SCALE GENOMIC DNA]</scope>
    <source>
        <strain evidence="3">SpSt-548</strain>
    </source>
</reference>
<accession>A0A7V4LCA0</accession>
<evidence type="ECO:0000313" key="3">
    <source>
        <dbReference type="EMBL" id="HGS04483.1"/>
    </source>
</evidence>
<protein>
    <recommendedName>
        <fullName evidence="2">Transcription factor zinc-finger domain-containing protein</fullName>
    </recommendedName>
</protein>
<gene>
    <name evidence="3" type="ORF">ENT08_01895</name>
</gene>
<sequence>MKRTIRQTHKGGSEVKTMICPKCQGELFEVVKHGVVIDHCSGCKGIWLDQGELAKIIAQMRQLESSLEAEFRPPPPRRESEDRRYAKHYDKHSDTHHSKKKSGFEKLFDIFD</sequence>
<dbReference type="Pfam" id="PF13453">
    <property type="entry name" value="Zn_ribbon_TFIIB"/>
    <property type="match status" value="1"/>
</dbReference>
<dbReference type="EMBL" id="DSXI01000108">
    <property type="protein sequence ID" value="HGS04483.1"/>
    <property type="molecule type" value="Genomic_DNA"/>
</dbReference>
<proteinExistence type="predicted"/>
<feature type="region of interest" description="Disordered" evidence="1">
    <location>
        <begin position="65"/>
        <end position="100"/>
    </location>
</feature>
<comment type="caution">
    <text evidence="3">The sequence shown here is derived from an EMBL/GenBank/DDBJ whole genome shotgun (WGS) entry which is preliminary data.</text>
</comment>
<name>A0A7V4LCA0_9BACT</name>
<evidence type="ECO:0000256" key="1">
    <source>
        <dbReference type="SAM" id="MobiDB-lite"/>
    </source>
</evidence>
<organism evidence="3">
    <name type="scientific">Desulfobacca acetoxidans</name>
    <dbReference type="NCBI Taxonomy" id="60893"/>
    <lineage>
        <taxon>Bacteria</taxon>
        <taxon>Pseudomonadati</taxon>
        <taxon>Thermodesulfobacteriota</taxon>
        <taxon>Desulfobaccia</taxon>
        <taxon>Desulfobaccales</taxon>
        <taxon>Desulfobaccaceae</taxon>
        <taxon>Desulfobacca</taxon>
    </lineage>
</organism>